<dbReference type="RefSeq" id="WP_306001561.1">
    <property type="nucleotide sequence ID" value="NZ_JASNFN010000035.1"/>
</dbReference>
<dbReference type="EMBL" id="JASNFN010000035">
    <property type="protein sequence ID" value="MDP5185026.1"/>
    <property type="molecule type" value="Genomic_DNA"/>
</dbReference>
<keyword evidence="3" id="KW-1185">Reference proteome</keyword>
<dbReference type="Proteomes" id="UP001233673">
    <property type="component" value="Unassembled WGS sequence"/>
</dbReference>
<evidence type="ECO:0000313" key="2">
    <source>
        <dbReference type="EMBL" id="MDP5185026.1"/>
    </source>
</evidence>
<reference evidence="3" key="1">
    <citation type="submission" date="2023-05" db="EMBL/GenBank/DDBJ databases">
        <title>Draft genome of Pseudofrankia sp. BMG5.37.</title>
        <authorList>
            <person name="Gtari M."/>
            <person name="Ghodhbane F."/>
            <person name="Sbissi I."/>
        </authorList>
    </citation>
    <scope>NUCLEOTIDE SEQUENCE [LARGE SCALE GENOMIC DNA]</scope>
    <source>
        <strain evidence="3">BMG 814</strain>
    </source>
</reference>
<keyword evidence="1" id="KW-0812">Transmembrane</keyword>
<protein>
    <recommendedName>
        <fullName evidence="4">DUF4367 domain-containing protein</fullName>
    </recommendedName>
</protein>
<keyword evidence="1" id="KW-0472">Membrane</keyword>
<evidence type="ECO:0000256" key="1">
    <source>
        <dbReference type="SAM" id="Phobius"/>
    </source>
</evidence>
<accession>A0ABT9IHH0</accession>
<comment type="caution">
    <text evidence="2">The sequence shown here is derived from an EMBL/GenBank/DDBJ whole genome shotgun (WGS) entry which is preliminary data.</text>
</comment>
<sequence>MNDLTLLREAGPEAPPLSPAARSAARAALLAEIEGPAPRRRPRRGLVVRTGVAAVAVAAAWTAAVVIAAPDGPGTPATSVTLVDFEMPTFPLSLEPAPPGLRPAFDGDGDGATIASYDDAAMENGFTVYVGEDAPESTGQGDDGAPGYQELDVDAASLGDDEVEVVTYERNWCVEDTATGCVTERRRFAWLSWERRDDQWVSLLGHGDYADAEQLQEVAGSLVDRPQPATLDVGLAPEGWSIRAYKMGRVLTLVNDAYEAQELTVHIPLPEDVIPADEIRESVSGPMGPQLDVTVNGRPAQLVRVDIGYVVDGHRYEGWYLQSQFEDGTTFVLQAPEAFTQEQVLQMAEQVTYNP</sequence>
<keyword evidence="1" id="KW-1133">Transmembrane helix</keyword>
<evidence type="ECO:0000313" key="3">
    <source>
        <dbReference type="Proteomes" id="UP001233673"/>
    </source>
</evidence>
<organism evidence="2 3">
    <name type="scientific">Blastococcus carthaginiensis</name>
    <dbReference type="NCBI Taxonomy" id="3050034"/>
    <lineage>
        <taxon>Bacteria</taxon>
        <taxon>Bacillati</taxon>
        <taxon>Actinomycetota</taxon>
        <taxon>Actinomycetes</taxon>
        <taxon>Geodermatophilales</taxon>
        <taxon>Geodermatophilaceae</taxon>
        <taxon>Blastococcus</taxon>
    </lineage>
</organism>
<name>A0ABT9IHH0_9ACTN</name>
<gene>
    <name evidence="2" type="ORF">QOZ88_20520</name>
</gene>
<evidence type="ECO:0008006" key="4">
    <source>
        <dbReference type="Google" id="ProtNLM"/>
    </source>
</evidence>
<feature type="transmembrane region" description="Helical" evidence="1">
    <location>
        <begin position="46"/>
        <end position="69"/>
    </location>
</feature>
<proteinExistence type="predicted"/>